<comment type="similarity">
    <text evidence="2">Belongs to the peptidase S1C family.</text>
</comment>
<protein>
    <recommendedName>
        <fullName evidence="11">Protease Do-like 1, chloroplastic</fullName>
    </recommendedName>
</protein>
<comment type="subcellular location">
    <subcellularLocation>
        <location evidence="1">Plastid</location>
        <location evidence="1">Chloroplast</location>
    </subcellularLocation>
</comment>
<gene>
    <name evidence="9" type="ORF">PVAP13_3KG311400</name>
</gene>
<keyword evidence="3" id="KW-0150">Chloroplast</keyword>
<evidence type="ECO:0000256" key="4">
    <source>
        <dbReference type="ARBA" id="ARBA00022640"/>
    </source>
</evidence>
<dbReference type="Proteomes" id="UP000823388">
    <property type="component" value="Chromosome 3K"/>
</dbReference>
<evidence type="ECO:0000256" key="1">
    <source>
        <dbReference type="ARBA" id="ARBA00004229"/>
    </source>
</evidence>
<dbReference type="EMBL" id="CM029041">
    <property type="protein sequence ID" value="KAG2625683.1"/>
    <property type="molecule type" value="Genomic_DNA"/>
</dbReference>
<proteinExistence type="inferred from homology"/>
<evidence type="ECO:0000313" key="10">
    <source>
        <dbReference type="Proteomes" id="UP000823388"/>
    </source>
</evidence>
<keyword evidence="5" id="KW-0645">Protease</keyword>
<dbReference type="GO" id="GO:0006508">
    <property type="term" value="P:proteolysis"/>
    <property type="evidence" value="ECO:0007669"/>
    <property type="project" value="UniProtKB-KW"/>
</dbReference>
<dbReference type="PANTHER" id="PTHR43343:SF2">
    <property type="entry name" value="PDZ DOMAIN-CONTAINING PROTEIN"/>
    <property type="match status" value="1"/>
</dbReference>
<keyword evidence="7" id="KW-0720">Serine protease</keyword>
<evidence type="ECO:0000256" key="5">
    <source>
        <dbReference type="ARBA" id="ARBA00022670"/>
    </source>
</evidence>
<dbReference type="Pfam" id="PF13365">
    <property type="entry name" value="Trypsin_2"/>
    <property type="match status" value="1"/>
</dbReference>
<evidence type="ECO:0000313" key="9">
    <source>
        <dbReference type="EMBL" id="KAG2625683.1"/>
    </source>
</evidence>
<keyword evidence="6" id="KW-0378">Hydrolase</keyword>
<evidence type="ECO:0000256" key="3">
    <source>
        <dbReference type="ARBA" id="ARBA00022528"/>
    </source>
</evidence>
<dbReference type="GO" id="GO:0010206">
    <property type="term" value="P:photosystem II repair"/>
    <property type="evidence" value="ECO:0007669"/>
    <property type="project" value="UniProtKB-ARBA"/>
</dbReference>
<dbReference type="FunFam" id="2.40.10.10:FF:000001">
    <property type="entry name" value="Periplasmic serine protease DegS"/>
    <property type="match status" value="1"/>
</dbReference>
<dbReference type="InterPro" id="IPR043504">
    <property type="entry name" value="Peptidase_S1_PA_chymotrypsin"/>
</dbReference>
<dbReference type="GO" id="GO:0009534">
    <property type="term" value="C:chloroplast thylakoid"/>
    <property type="evidence" value="ECO:0007669"/>
    <property type="project" value="UniProtKB-ARBA"/>
</dbReference>
<accession>A0A8T0UY93</accession>
<keyword evidence="10" id="KW-1185">Reference proteome</keyword>
<evidence type="ECO:0000256" key="6">
    <source>
        <dbReference type="ARBA" id="ARBA00022801"/>
    </source>
</evidence>
<dbReference type="AlphaFoldDB" id="A0A8T0UY93"/>
<organism evidence="9 10">
    <name type="scientific">Panicum virgatum</name>
    <name type="common">Blackwell switchgrass</name>
    <dbReference type="NCBI Taxonomy" id="38727"/>
    <lineage>
        <taxon>Eukaryota</taxon>
        <taxon>Viridiplantae</taxon>
        <taxon>Streptophyta</taxon>
        <taxon>Embryophyta</taxon>
        <taxon>Tracheophyta</taxon>
        <taxon>Spermatophyta</taxon>
        <taxon>Magnoliopsida</taxon>
        <taxon>Liliopsida</taxon>
        <taxon>Poales</taxon>
        <taxon>Poaceae</taxon>
        <taxon>PACMAD clade</taxon>
        <taxon>Panicoideae</taxon>
        <taxon>Panicodae</taxon>
        <taxon>Paniceae</taxon>
        <taxon>Panicinae</taxon>
        <taxon>Panicum</taxon>
        <taxon>Panicum sect. Hiantes</taxon>
    </lineage>
</organism>
<reference evidence="9" key="1">
    <citation type="submission" date="2020-05" db="EMBL/GenBank/DDBJ databases">
        <title>WGS assembly of Panicum virgatum.</title>
        <authorList>
            <person name="Lovell J.T."/>
            <person name="Jenkins J."/>
            <person name="Shu S."/>
            <person name="Juenger T.E."/>
            <person name="Schmutz J."/>
        </authorList>
    </citation>
    <scope>NUCLEOTIDE SEQUENCE</scope>
    <source>
        <strain evidence="9">AP13</strain>
    </source>
</reference>
<dbReference type="InterPro" id="IPR001940">
    <property type="entry name" value="Peptidase_S1C"/>
</dbReference>
<name>A0A8T0UY93_PANVG</name>
<dbReference type="FunFam" id="2.40.10.10:FF:000103">
    <property type="entry name" value="Protease Do-like 1, chloroplastic"/>
    <property type="match status" value="1"/>
</dbReference>
<evidence type="ECO:0000256" key="2">
    <source>
        <dbReference type="ARBA" id="ARBA00010541"/>
    </source>
</evidence>
<dbReference type="GO" id="GO:0004252">
    <property type="term" value="F:serine-type endopeptidase activity"/>
    <property type="evidence" value="ECO:0007669"/>
    <property type="project" value="InterPro"/>
</dbReference>
<evidence type="ECO:0000256" key="7">
    <source>
        <dbReference type="ARBA" id="ARBA00022825"/>
    </source>
</evidence>
<dbReference type="PRINTS" id="PR00834">
    <property type="entry name" value="PROTEASES2C"/>
</dbReference>
<keyword evidence="8" id="KW-0809">Transit peptide</keyword>
<dbReference type="Gene3D" id="2.40.10.10">
    <property type="entry name" value="Trypsin-like serine proteases"/>
    <property type="match status" value="2"/>
</dbReference>
<sequence length="350" mass="36461">MAAAPSSSAAAAACFLSSPCPLPSRQRHFPRHLACAAASKHAPAASSSRSLALPSPAPWPWPRRLAELVPAEVAGRLLSSAAGSFIVALASAALILGDAGAASAFVVATPRKLQADELATVRLFQENTPSVVYITNLAVRQDAFTLDVLEVPQGSGSGFVWDKSGHIVTNFHVIRGASDLRVTLADQSVYEAQVVGFDQDKDVAVLRIKAPMDKLRPIPVGVSADLLVGQKVYAIGNPFGLDHTLTTGVISGLRREISSAATGRPIQDVIQTDAAINPGNSGGPLLDSSGNLIGVNTAIYSPSGASSGVGFSIPVDTVCTFFTPVPKNLLPIVVHRNQFSSSDFFFLLSS</sequence>
<dbReference type="PANTHER" id="PTHR43343">
    <property type="entry name" value="PEPTIDASE S12"/>
    <property type="match status" value="1"/>
</dbReference>
<comment type="caution">
    <text evidence="9">The sequence shown here is derived from an EMBL/GenBank/DDBJ whole genome shotgun (WGS) entry which is preliminary data.</text>
</comment>
<dbReference type="InterPro" id="IPR009003">
    <property type="entry name" value="Peptidase_S1_PA"/>
</dbReference>
<evidence type="ECO:0008006" key="11">
    <source>
        <dbReference type="Google" id="ProtNLM"/>
    </source>
</evidence>
<dbReference type="SUPFAM" id="SSF50494">
    <property type="entry name" value="Trypsin-like serine proteases"/>
    <property type="match status" value="1"/>
</dbReference>
<dbReference type="InterPro" id="IPR051201">
    <property type="entry name" value="Chloro_Bact_Ser_Proteases"/>
</dbReference>
<evidence type="ECO:0000256" key="8">
    <source>
        <dbReference type="ARBA" id="ARBA00022946"/>
    </source>
</evidence>
<keyword evidence="4" id="KW-0934">Plastid</keyword>